<dbReference type="EMBL" id="JAECZA010000228">
    <property type="protein sequence ID" value="MBH8576295.1"/>
    <property type="molecule type" value="Genomic_DNA"/>
</dbReference>
<reference evidence="1 2" key="1">
    <citation type="journal article" date="2021" name="Int. J. Syst. Evol. Microbiol.">
        <title>Amazonocrinis nigriterrae gen. nov., sp. nov., Atlanticothrix silvestris gen. nov., sp. nov. and Dendronalium phyllosphericum gen. nov., sp. nov., nostocacean cyanobacteria from Brazilian environments.</title>
        <authorList>
            <person name="Alvarenga D.O."/>
            <person name="Andreote A.P.D."/>
            <person name="Branco L.H.Z."/>
            <person name="Delbaje E."/>
            <person name="Cruz R.B."/>
            <person name="Varani A.M."/>
            <person name="Fiore M.F."/>
        </authorList>
    </citation>
    <scope>NUCLEOTIDE SEQUENCE [LARGE SCALE GENOMIC DNA]</scope>
    <source>
        <strain evidence="1 2">CENA369</strain>
    </source>
</reference>
<name>A0A8J7I7L1_9NOST</name>
<evidence type="ECO:0000313" key="2">
    <source>
        <dbReference type="Proteomes" id="UP000662314"/>
    </source>
</evidence>
<evidence type="ECO:0000313" key="1">
    <source>
        <dbReference type="EMBL" id="MBH8576295.1"/>
    </source>
</evidence>
<sequence length="323" mass="35641">MVPNFGYLRRSIFGISTEVMDSCWQKLNVSDSPTRQELSKSSGAFINGYNIALETGLSENLSTKLKAFDGDLLGFAYTGAAMGLAILDYIPPGNQHRVQQFVHENPEYTSSAHIGAGFAIAVLKRDVQKSLSQMIPLQRWWAIDGFGFHAGILNWKNSVHKQIVPQRLAGYAIRAFDRGLGRGIWFVYGGDVPRIVKQIQSFPENRHGDLWSGIALACTHTCGVNEETLQHLKVAAGDEASYLGLGAALAAHPCYLTNNIFDHTNLACSVLCEMSATDAAQLTLRIIQGLTIDEQEAVFVDQPIYETYREGVRREFLKNTVAV</sequence>
<dbReference type="InterPro" id="IPR012964">
    <property type="entry name" value="DUF1702"/>
</dbReference>
<comment type="caution">
    <text evidence="1">The sequence shown here is derived from an EMBL/GenBank/DDBJ whole genome shotgun (WGS) entry which is preliminary data.</text>
</comment>
<keyword evidence="2" id="KW-1185">Reference proteome</keyword>
<protein>
    <submittedName>
        <fullName evidence="1">DUF1702 family protein</fullName>
    </submittedName>
</protein>
<dbReference type="AlphaFoldDB" id="A0A8J7I7L1"/>
<gene>
    <name evidence="1" type="ORF">I8752_25545</name>
</gene>
<dbReference type="Pfam" id="PF08012">
    <property type="entry name" value="DUF1702"/>
    <property type="match status" value="1"/>
</dbReference>
<proteinExistence type="predicted"/>
<organism evidence="1 2">
    <name type="scientific">Dendronalium phyllosphericum CENA369</name>
    <dbReference type="NCBI Taxonomy" id="1725256"/>
    <lineage>
        <taxon>Bacteria</taxon>
        <taxon>Bacillati</taxon>
        <taxon>Cyanobacteriota</taxon>
        <taxon>Cyanophyceae</taxon>
        <taxon>Nostocales</taxon>
        <taxon>Nostocaceae</taxon>
        <taxon>Dendronalium</taxon>
        <taxon>Dendronalium phyllosphericum</taxon>
    </lineage>
</organism>
<dbReference type="RefSeq" id="WP_214435031.1">
    <property type="nucleotide sequence ID" value="NZ_CAWPUQ010000155.1"/>
</dbReference>
<accession>A0A8J7I7L1</accession>
<dbReference type="Proteomes" id="UP000662314">
    <property type="component" value="Unassembled WGS sequence"/>
</dbReference>